<reference evidence="14 15" key="1">
    <citation type="submission" date="2023-02" db="EMBL/GenBank/DDBJ databases">
        <title>Gemone sequence of Telluria chitinolytica ACM 3522T.</title>
        <authorList>
            <person name="Frediansyah A."/>
            <person name="Miess H."/>
            <person name="Gross H."/>
        </authorList>
    </citation>
    <scope>NUCLEOTIDE SEQUENCE [LARGE SCALE GENOMIC DNA]</scope>
    <source>
        <strain evidence="14 15">ACM 3522</strain>
    </source>
</reference>
<dbReference type="Proteomes" id="UP001216510">
    <property type="component" value="Chromosome"/>
</dbReference>
<dbReference type="PROSITE" id="PS51257">
    <property type="entry name" value="PROKAR_LIPOPROTEIN"/>
    <property type="match status" value="1"/>
</dbReference>
<dbReference type="Pfam" id="PF03550">
    <property type="entry name" value="LolB"/>
    <property type="match status" value="1"/>
</dbReference>
<keyword evidence="7" id="KW-0653">Protein transport</keyword>
<accession>A0ABY8BA08</accession>
<feature type="chain" id="PRO_5046173078" description="Outer-membrane lipoprotein LolB" evidence="13">
    <location>
        <begin position="19"/>
        <end position="205"/>
    </location>
</feature>
<evidence type="ECO:0000256" key="3">
    <source>
        <dbReference type="ARBA" id="ARBA00011245"/>
    </source>
</evidence>
<proteinExistence type="inferred from homology"/>
<comment type="similarity">
    <text evidence="2">Belongs to the LolB family.</text>
</comment>
<evidence type="ECO:0000256" key="4">
    <source>
        <dbReference type="ARBA" id="ARBA00016202"/>
    </source>
</evidence>
<keyword evidence="10" id="KW-0143">Chaperone</keyword>
<evidence type="ECO:0000256" key="9">
    <source>
        <dbReference type="ARBA" id="ARBA00023139"/>
    </source>
</evidence>
<keyword evidence="6 13" id="KW-0732">Signal</keyword>
<evidence type="ECO:0000256" key="8">
    <source>
        <dbReference type="ARBA" id="ARBA00023136"/>
    </source>
</evidence>
<evidence type="ECO:0000313" key="14">
    <source>
        <dbReference type="EMBL" id="WEF32546.1"/>
    </source>
</evidence>
<comment type="subcellular location">
    <subcellularLocation>
        <location evidence="1">Cell outer membrane</location>
        <topology evidence="1">Lipid-anchor</topology>
    </subcellularLocation>
</comment>
<keyword evidence="12 14" id="KW-0449">Lipoprotein</keyword>
<keyword evidence="8" id="KW-0472">Membrane</keyword>
<name>A0ABY8BA08_9BURK</name>
<evidence type="ECO:0000256" key="1">
    <source>
        <dbReference type="ARBA" id="ARBA00004459"/>
    </source>
</evidence>
<dbReference type="InterPro" id="IPR004565">
    <property type="entry name" value="OM_lipoprot_LolB"/>
</dbReference>
<keyword evidence="15" id="KW-1185">Reference proteome</keyword>
<evidence type="ECO:0000256" key="2">
    <source>
        <dbReference type="ARBA" id="ARBA00009696"/>
    </source>
</evidence>
<keyword evidence="5" id="KW-0813">Transport</keyword>
<evidence type="ECO:0000256" key="11">
    <source>
        <dbReference type="ARBA" id="ARBA00023237"/>
    </source>
</evidence>
<evidence type="ECO:0000256" key="6">
    <source>
        <dbReference type="ARBA" id="ARBA00022729"/>
    </source>
</evidence>
<dbReference type="CDD" id="cd16326">
    <property type="entry name" value="LolB"/>
    <property type="match status" value="1"/>
</dbReference>
<keyword evidence="9" id="KW-0564">Palmitate</keyword>
<evidence type="ECO:0000256" key="7">
    <source>
        <dbReference type="ARBA" id="ARBA00022927"/>
    </source>
</evidence>
<dbReference type="SUPFAM" id="SSF89392">
    <property type="entry name" value="Prokaryotic lipoproteins and lipoprotein localization factors"/>
    <property type="match status" value="1"/>
</dbReference>
<dbReference type="Gene3D" id="2.50.20.10">
    <property type="entry name" value="Lipoprotein localisation LolA/LolB/LppX"/>
    <property type="match status" value="1"/>
</dbReference>
<evidence type="ECO:0000313" key="15">
    <source>
        <dbReference type="Proteomes" id="UP001216510"/>
    </source>
</evidence>
<protein>
    <recommendedName>
        <fullName evidence="4">Outer-membrane lipoprotein LolB</fullName>
    </recommendedName>
</protein>
<evidence type="ECO:0000256" key="13">
    <source>
        <dbReference type="SAM" id="SignalP"/>
    </source>
</evidence>
<keyword evidence="11" id="KW-0998">Cell outer membrane</keyword>
<evidence type="ECO:0000256" key="10">
    <source>
        <dbReference type="ARBA" id="ARBA00023186"/>
    </source>
</evidence>
<comment type="subunit">
    <text evidence="3">Monomer.</text>
</comment>
<dbReference type="RefSeq" id="WP_277415267.1">
    <property type="nucleotide sequence ID" value="NZ_CP119083.1"/>
</dbReference>
<dbReference type="InterPro" id="IPR029046">
    <property type="entry name" value="LolA/LolB/LppX"/>
</dbReference>
<organism evidence="14 15">
    <name type="scientific">Pseudoduganella chitinolytica</name>
    <dbReference type="NCBI Taxonomy" id="34070"/>
    <lineage>
        <taxon>Bacteria</taxon>
        <taxon>Pseudomonadati</taxon>
        <taxon>Pseudomonadota</taxon>
        <taxon>Betaproteobacteria</taxon>
        <taxon>Burkholderiales</taxon>
        <taxon>Oxalobacteraceae</taxon>
        <taxon>Telluria group</taxon>
        <taxon>Pseudoduganella</taxon>
    </lineage>
</organism>
<dbReference type="EMBL" id="CP119083">
    <property type="protein sequence ID" value="WEF32546.1"/>
    <property type="molecule type" value="Genomic_DNA"/>
</dbReference>
<evidence type="ECO:0000256" key="5">
    <source>
        <dbReference type="ARBA" id="ARBA00022448"/>
    </source>
</evidence>
<evidence type="ECO:0000256" key="12">
    <source>
        <dbReference type="ARBA" id="ARBA00023288"/>
    </source>
</evidence>
<gene>
    <name evidence="14" type="ORF">PX653_24550</name>
</gene>
<feature type="signal peptide" evidence="13">
    <location>
        <begin position="1"/>
        <end position="18"/>
    </location>
</feature>
<sequence length="205" mass="21626">MKHPISLLLLGTALLAGCATSPTGPLSTAAVAPYSETVALEGSLSVNYVKEGKRESLSGKFTWQQQGPRTDVTLSSPLGQQIAAITVTPQQATYREGNEPPRSAPDIDTLSARTLGWPLPVSGLRDWLQGYATAAGGQRFAASPAHSNVTTADGWQLQFDAWQDGDIGKSSAPPKPRRIIARRGPGGDIEEIEIRIAIRPAASAS</sequence>